<keyword evidence="4" id="KW-0408">Iron</keyword>
<dbReference type="RefSeq" id="WP_183349108.1">
    <property type="nucleotide sequence ID" value="NZ_JACHEO010000004.1"/>
</dbReference>
<dbReference type="AlphaFoldDB" id="A0A840V0Z7"/>
<comment type="cofactor">
    <cofactor evidence="1">
        <name>[4Fe-4S] cluster</name>
        <dbReference type="ChEBI" id="CHEBI:49883"/>
    </cofactor>
</comment>
<dbReference type="SUPFAM" id="SSF102114">
    <property type="entry name" value="Radical SAM enzymes"/>
    <property type="match status" value="1"/>
</dbReference>
<name>A0A840V0Z7_9BACT</name>
<evidence type="ECO:0000256" key="1">
    <source>
        <dbReference type="ARBA" id="ARBA00001966"/>
    </source>
</evidence>
<dbReference type="InterPro" id="IPR051198">
    <property type="entry name" value="BchE-like"/>
</dbReference>
<keyword evidence="5" id="KW-0411">Iron-sulfur</keyword>
<proteinExistence type="predicted"/>
<keyword evidence="2" id="KW-0949">S-adenosyl-L-methionine</keyword>
<dbReference type="SMART" id="SM00729">
    <property type="entry name" value="Elp3"/>
    <property type="match status" value="1"/>
</dbReference>
<accession>A0A840V0Z7</accession>
<reference evidence="7 8" key="1">
    <citation type="submission" date="2020-08" db="EMBL/GenBank/DDBJ databases">
        <title>Genomic Encyclopedia of Type Strains, Phase IV (KMG-IV): sequencing the most valuable type-strain genomes for metagenomic binning, comparative biology and taxonomic classification.</title>
        <authorList>
            <person name="Goeker M."/>
        </authorList>
    </citation>
    <scope>NUCLEOTIDE SEQUENCE [LARGE SCALE GENOMIC DNA]</scope>
    <source>
        <strain evidence="7 8">DSM 28570</strain>
    </source>
</reference>
<dbReference type="SFLD" id="SFLDG01082">
    <property type="entry name" value="B12-binding_domain_containing"/>
    <property type="match status" value="1"/>
</dbReference>
<keyword evidence="8" id="KW-1185">Reference proteome</keyword>
<dbReference type="PROSITE" id="PS51918">
    <property type="entry name" value="RADICAL_SAM"/>
    <property type="match status" value="1"/>
</dbReference>
<protein>
    <recommendedName>
        <fullName evidence="6">Radical SAM core domain-containing protein</fullName>
    </recommendedName>
</protein>
<gene>
    <name evidence="7" type="ORF">HNQ81_001095</name>
</gene>
<evidence type="ECO:0000313" key="8">
    <source>
        <dbReference type="Proteomes" id="UP000539642"/>
    </source>
</evidence>
<dbReference type="GO" id="GO:0003824">
    <property type="term" value="F:catalytic activity"/>
    <property type="evidence" value="ECO:0007669"/>
    <property type="project" value="InterPro"/>
</dbReference>
<feature type="domain" description="Radical SAM core" evidence="6">
    <location>
        <begin position="208"/>
        <end position="441"/>
    </location>
</feature>
<dbReference type="GO" id="GO:0046872">
    <property type="term" value="F:metal ion binding"/>
    <property type="evidence" value="ECO:0007669"/>
    <property type="project" value="UniProtKB-KW"/>
</dbReference>
<dbReference type="PANTHER" id="PTHR43409">
    <property type="entry name" value="ANAEROBIC MAGNESIUM-PROTOPORPHYRIN IX MONOMETHYL ESTER CYCLASE-RELATED"/>
    <property type="match status" value="1"/>
</dbReference>
<evidence type="ECO:0000256" key="5">
    <source>
        <dbReference type="ARBA" id="ARBA00023014"/>
    </source>
</evidence>
<dbReference type="InterPro" id="IPR058240">
    <property type="entry name" value="rSAM_sf"/>
</dbReference>
<evidence type="ECO:0000259" key="6">
    <source>
        <dbReference type="PROSITE" id="PS51918"/>
    </source>
</evidence>
<evidence type="ECO:0000256" key="3">
    <source>
        <dbReference type="ARBA" id="ARBA00022723"/>
    </source>
</evidence>
<keyword evidence="3" id="KW-0479">Metal-binding</keyword>
<dbReference type="Proteomes" id="UP000539642">
    <property type="component" value="Unassembled WGS sequence"/>
</dbReference>
<dbReference type="GO" id="GO:0051536">
    <property type="term" value="F:iron-sulfur cluster binding"/>
    <property type="evidence" value="ECO:0007669"/>
    <property type="project" value="UniProtKB-KW"/>
</dbReference>
<dbReference type="InterPro" id="IPR007197">
    <property type="entry name" value="rSAM"/>
</dbReference>
<dbReference type="Gene3D" id="3.80.30.20">
    <property type="entry name" value="tm_1862 like domain"/>
    <property type="match status" value="1"/>
</dbReference>
<dbReference type="EMBL" id="JACHEO010000004">
    <property type="protein sequence ID" value="MBB5347379.1"/>
    <property type="molecule type" value="Genomic_DNA"/>
</dbReference>
<evidence type="ECO:0000256" key="4">
    <source>
        <dbReference type="ARBA" id="ARBA00023004"/>
    </source>
</evidence>
<organism evidence="7 8">
    <name type="scientific">Desulfoprunum benzoelyticum</name>
    <dbReference type="NCBI Taxonomy" id="1506996"/>
    <lineage>
        <taxon>Bacteria</taxon>
        <taxon>Pseudomonadati</taxon>
        <taxon>Thermodesulfobacteriota</taxon>
        <taxon>Desulfobulbia</taxon>
        <taxon>Desulfobulbales</taxon>
        <taxon>Desulfobulbaceae</taxon>
        <taxon>Desulfoprunum</taxon>
    </lineage>
</organism>
<dbReference type="SFLD" id="SFLDS00029">
    <property type="entry name" value="Radical_SAM"/>
    <property type="match status" value="1"/>
</dbReference>
<comment type="caution">
    <text evidence="7">The sequence shown here is derived from an EMBL/GenBank/DDBJ whole genome shotgun (WGS) entry which is preliminary data.</text>
</comment>
<dbReference type="InterPro" id="IPR006638">
    <property type="entry name" value="Elp3/MiaA/NifB-like_rSAM"/>
</dbReference>
<dbReference type="Pfam" id="PF04055">
    <property type="entry name" value="Radical_SAM"/>
    <property type="match status" value="1"/>
</dbReference>
<evidence type="ECO:0000256" key="2">
    <source>
        <dbReference type="ARBA" id="ARBA00022691"/>
    </source>
</evidence>
<dbReference type="InterPro" id="IPR023404">
    <property type="entry name" value="rSAM_horseshoe"/>
</dbReference>
<evidence type="ECO:0000313" key="7">
    <source>
        <dbReference type="EMBL" id="MBB5347379.1"/>
    </source>
</evidence>
<sequence length="447" mass="49625">MLDGSDSCRGGVCRSAAVSPQPAAPVVTSHCQGDTRIDCLCRGAATYAKVSYPQQYGIYAEIETAAAVMRFNPGGEIVYLRGKGRDWPHPQEWLKRTIGDDWIYYSTGGYSGVVEAIGEYYLPNTPYPTNSLLGGHPFELDAVTRLIESWPALLAEATARLLPQAPAAVRDFLARAGGCDPAVLRQRAEELFAIIGGRVTVLPPDARHVDYDLVPLHISEGCLYKCRFCRVKTERPYRDREWDEVERQIAALRRWFGGNTVNCNSLFLGEHDALAADPELIIAAIVRAREELGLGDSVMTGGNVFLFGSVDSLLHAPSRLFAELERLPCSVYINIGLESVDQETLDKLGKPLAAARVVEAFHRMQEINGNFERIEITANFVMDDLAAGHLPAMLQLLRDGVSRRRPKGSIYLSPLRIGRPSRSLVMDFYRLKTLSRLPTFLYIIQRL</sequence>